<dbReference type="PRINTS" id="PR00436">
    <property type="entry name" value="INTERLEUKIN8"/>
</dbReference>
<feature type="domain" description="Chemokine interleukin-8-like" evidence="3">
    <location>
        <begin position="25"/>
        <end position="87"/>
    </location>
</feature>
<feature type="chain" id="PRO_5035288043" evidence="2">
    <location>
        <begin position="19"/>
        <end position="97"/>
    </location>
</feature>
<dbReference type="Gene3D" id="2.40.50.40">
    <property type="match status" value="1"/>
</dbReference>
<evidence type="ECO:0000313" key="4">
    <source>
        <dbReference type="EMBL" id="MBN3315427.1"/>
    </source>
</evidence>
<dbReference type="SMART" id="SM00199">
    <property type="entry name" value="SCY"/>
    <property type="match status" value="1"/>
</dbReference>
<dbReference type="InterPro" id="IPR036048">
    <property type="entry name" value="Interleukin_8-like_sf"/>
</dbReference>
<gene>
    <name evidence="4" type="primary">Cxcl10</name>
    <name evidence="4" type="ORF">GTO95_0001335</name>
</gene>
<dbReference type="Proteomes" id="UP000736164">
    <property type="component" value="Unassembled WGS sequence"/>
</dbReference>
<evidence type="ECO:0000256" key="1">
    <source>
        <dbReference type="ARBA" id="ARBA00022514"/>
    </source>
</evidence>
<sequence>MSTKVLLIVALAVTVALSQHIASDSSRCLCQRIRQRIVGNPRQIKNVEIFPPSNFCENMEIIVNMNGGAHYCLDPNMKKIREILQKLTPKRSSKTLN</sequence>
<dbReference type="EMBL" id="JAAWVO010021078">
    <property type="protein sequence ID" value="MBN3315427.1"/>
    <property type="molecule type" value="Genomic_DNA"/>
</dbReference>
<evidence type="ECO:0000313" key="5">
    <source>
        <dbReference type="Proteomes" id="UP000736164"/>
    </source>
</evidence>
<dbReference type="PANTHER" id="PTHR12015:SF198">
    <property type="entry name" value="PLATELET BASIC PROTEIN"/>
    <property type="match status" value="1"/>
</dbReference>
<name>A0A8J7T9A4_ATRSP</name>
<feature type="non-terminal residue" evidence="4">
    <location>
        <position position="97"/>
    </location>
</feature>
<dbReference type="InterPro" id="IPR001811">
    <property type="entry name" value="Chemokine_IL8-like_dom"/>
</dbReference>
<comment type="caution">
    <text evidence="4">The sequence shown here is derived from an EMBL/GenBank/DDBJ whole genome shotgun (WGS) entry which is preliminary data.</text>
</comment>
<dbReference type="InterPro" id="IPR039809">
    <property type="entry name" value="Chemokine_b/g/d"/>
</dbReference>
<keyword evidence="5" id="KW-1185">Reference proteome</keyword>
<dbReference type="AlphaFoldDB" id="A0A8J7T9A4"/>
<feature type="signal peptide" evidence="2">
    <location>
        <begin position="1"/>
        <end position="18"/>
    </location>
</feature>
<dbReference type="Pfam" id="PF00048">
    <property type="entry name" value="IL8"/>
    <property type="match status" value="1"/>
</dbReference>
<dbReference type="GO" id="GO:0008009">
    <property type="term" value="F:chemokine activity"/>
    <property type="evidence" value="ECO:0007669"/>
    <property type="project" value="InterPro"/>
</dbReference>
<proteinExistence type="predicted"/>
<dbReference type="GO" id="GO:0006955">
    <property type="term" value="P:immune response"/>
    <property type="evidence" value="ECO:0007669"/>
    <property type="project" value="InterPro"/>
</dbReference>
<protein>
    <submittedName>
        <fullName evidence="4">CXL10 protein</fullName>
    </submittedName>
</protein>
<dbReference type="PANTHER" id="PTHR12015">
    <property type="entry name" value="SMALL INDUCIBLE CYTOKINE A"/>
    <property type="match status" value="1"/>
</dbReference>
<dbReference type="SUPFAM" id="SSF54117">
    <property type="entry name" value="Interleukin 8-like chemokines"/>
    <property type="match status" value="1"/>
</dbReference>
<evidence type="ECO:0000256" key="2">
    <source>
        <dbReference type="SAM" id="SignalP"/>
    </source>
</evidence>
<organism evidence="4 5">
    <name type="scientific">Atractosteus spatula</name>
    <name type="common">Alligator gar</name>
    <name type="synonym">Lepisosteus spatula</name>
    <dbReference type="NCBI Taxonomy" id="7917"/>
    <lineage>
        <taxon>Eukaryota</taxon>
        <taxon>Metazoa</taxon>
        <taxon>Chordata</taxon>
        <taxon>Craniata</taxon>
        <taxon>Vertebrata</taxon>
        <taxon>Euteleostomi</taxon>
        <taxon>Actinopterygii</taxon>
        <taxon>Neopterygii</taxon>
        <taxon>Holostei</taxon>
        <taxon>Semionotiformes</taxon>
        <taxon>Lepisosteidae</taxon>
        <taxon>Atractosteus</taxon>
    </lineage>
</organism>
<evidence type="ECO:0000259" key="3">
    <source>
        <dbReference type="SMART" id="SM00199"/>
    </source>
</evidence>
<reference evidence="4" key="1">
    <citation type="journal article" date="2021" name="Cell">
        <title>Tracing the genetic footprints of vertebrate landing in non-teleost ray-finned fishes.</title>
        <authorList>
            <person name="Bi X."/>
            <person name="Wang K."/>
            <person name="Yang L."/>
            <person name="Pan H."/>
            <person name="Jiang H."/>
            <person name="Wei Q."/>
            <person name="Fang M."/>
            <person name="Yu H."/>
            <person name="Zhu C."/>
            <person name="Cai Y."/>
            <person name="He Y."/>
            <person name="Gan X."/>
            <person name="Zeng H."/>
            <person name="Yu D."/>
            <person name="Zhu Y."/>
            <person name="Jiang H."/>
            <person name="Qiu Q."/>
            <person name="Yang H."/>
            <person name="Zhang Y.E."/>
            <person name="Wang W."/>
            <person name="Zhu M."/>
            <person name="He S."/>
            <person name="Zhang G."/>
        </authorList>
    </citation>
    <scope>NUCLEOTIDE SEQUENCE</scope>
    <source>
        <strain evidence="4">Allg_001</strain>
    </source>
</reference>
<keyword evidence="1" id="KW-0202">Cytokine</keyword>
<accession>A0A8J7T9A4</accession>
<feature type="non-terminal residue" evidence="4">
    <location>
        <position position="1"/>
    </location>
</feature>
<dbReference type="GO" id="GO:0005615">
    <property type="term" value="C:extracellular space"/>
    <property type="evidence" value="ECO:0007669"/>
    <property type="project" value="UniProtKB-KW"/>
</dbReference>
<keyword evidence="2" id="KW-0732">Signal</keyword>